<feature type="region of interest" description="Disordered" evidence="1">
    <location>
        <begin position="1"/>
        <end position="25"/>
    </location>
</feature>
<keyword evidence="3" id="KW-1185">Reference proteome</keyword>
<dbReference type="EMBL" id="CP024785">
    <property type="protein sequence ID" value="AUB39195.1"/>
    <property type="molecule type" value="Genomic_DNA"/>
</dbReference>
<accession>A0A2K8SWR3</accession>
<reference evidence="2 3" key="1">
    <citation type="submission" date="2017-11" db="EMBL/GenBank/DDBJ databases">
        <title>Complete genome of a free-living desiccation-tolerant cyanobacterium and its photosynthetic adaptation to extreme terrestrial habitat.</title>
        <authorList>
            <person name="Shang J."/>
        </authorList>
    </citation>
    <scope>NUCLEOTIDE SEQUENCE [LARGE SCALE GENOMIC DNA]</scope>
    <source>
        <strain evidence="2 3">CCNUN1</strain>
    </source>
</reference>
<proteinExistence type="predicted"/>
<organism evidence="2 3">
    <name type="scientific">Nostoc flagelliforme CCNUN1</name>
    <dbReference type="NCBI Taxonomy" id="2038116"/>
    <lineage>
        <taxon>Bacteria</taxon>
        <taxon>Bacillati</taxon>
        <taxon>Cyanobacteriota</taxon>
        <taxon>Cyanophyceae</taxon>
        <taxon>Nostocales</taxon>
        <taxon>Nostocaceae</taxon>
        <taxon>Nostoc</taxon>
    </lineage>
</organism>
<feature type="compositionally biased region" description="Basic and acidic residues" evidence="1">
    <location>
        <begin position="1"/>
        <end position="23"/>
    </location>
</feature>
<evidence type="ECO:0000313" key="2">
    <source>
        <dbReference type="EMBL" id="AUB39195.1"/>
    </source>
</evidence>
<name>A0A2K8SWR3_9NOSO</name>
<protein>
    <submittedName>
        <fullName evidence="2">Uncharacterized protein</fullName>
    </submittedName>
</protein>
<evidence type="ECO:0000313" key="3">
    <source>
        <dbReference type="Proteomes" id="UP000232003"/>
    </source>
</evidence>
<sequence length="48" mass="5589">MDLNYRRFSEGRSTKAEGRREPTFKNVGLRQGAPLALCRGTRPPQWQR</sequence>
<dbReference type="AlphaFoldDB" id="A0A2K8SWR3"/>
<gene>
    <name evidence="2" type="ORF">COO91_05187</name>
</gene>
<dbReference type="KEGG" id="nfl:COO91_05187"/>
<dbReference type="Proteomes" id="UP000232003">
    <property type="component" value="Chromosome"/>
</dbReference>
<evidence type="ECO:0000256" key="1">
    <source>
        <dbReference type="SAM" id="MobiDB-lite"/>
    </source>
</evidence>